<evidence type="ECO:0000313" key="1">
    <source>
        <dbReference type="EMBL" id="MPC23005.1"/>
    </source>
</evidence>
<sequence>MQIGRVLLFCCGVIELDYDDDDDDDDDDVLLFQPVLYTTPAGETKEDVRKLPASMEHVDRSRHELSKV</sequence>
<dbReference type="Proteomes" id="UP000324222">
    <property type="component" value="Unassembled WGS sequence"/>
</dbReference>
<dbReference type="AlphaFoldDB" id="A0A5B7DP65"/>
<gene>
    <name evidence="1" type="ORF">E2C01_016038</name>
</gene>
<dbReference type="EMBL" id="VSRR010001153">
    <property type="protein sequence ID" value="MPC23005.1"/>
    <property type="molecule type" value="Genomic_DNA"/>
</dbReference>
<accession>A0A5B7DP65</accession>
<evidence type="ECO:0000313" key="2">
    <source>
        <dbReference type="Proteomes" id="UP000324222"/>
    </source>
</evidence>
<name>A0A5B7DP65_PORTR</name>
<keyword evidence="2" id="KW-1185">Reference proteome</keyword>
<comment type="caution">
    <text evidence="1">The sequence shown here is derived from an EMBL/GenBank/DDBJ whole genome shotgun (WGS) entry which is preliminary data.</text>
</comment>
<protein>
    <submittedName>
        <fullName evidence="1">Uncharacterized protein</fullName>
    </submittedName>
</protein>
<organism evidence="1 2">
    <name type="scientific">Portunus trituberculatus</name>
    <name type="common">Swimming crab</name>
    <name type="synonym">Neptunus trituberculatus</name>
    <dbReference type="NCBI Taxonomy" id="210409"/>
    <lineage>
        <taxon>Eukaryota</taxon>
        <taxon>Metazoa</taxon>
        <taxon>Ecdysozoa</taxon>
        <taxon>Arthropoda</taxon>
        <taxon>Crustacea</taxon>
        <taxon>Multicrustacea</taxon>
        <taxon>Malacostraca</taxon>
        <taxon>Eumalacostraca</taxon>
        <taxon>Eucarida</taxon>
        <taxon>Decapoda</taxon>
        <taxon>Pleocyemata</taxon>
        <taxon>Brachyura</taxon>
        <taxon>Eubrachyura</taxon>
        <taxon>Portunoidea</taxon>
        <taxon>Portunidae</taxon>
        <taxon>Portuninae</taxon>
        <taxon>Portunus</taxon>
    </lineage>
</organism>
<reference evidence="1 2" key="1">
    <citation type="submission" date="2019-05" db="EMBL/GenBank/DDBJ databases">
        <title>Another draft genome of Portunus trituberculatus and its Hox gene families provides insights of decapod evolution.</title>
        <authorList>
            <person name="Jeong J.-H."/>
            <person name="Song I."/>
            <person name="Kim S."/>
            <person name="Choi T."/>
            <person name="Kim D."/>
            <person name="Ryu S."/>
            <person name="Kim W."/>
        </authorList>
    </citation>
    <scope>NUCLEOTIDE SEQUENCE [LARGE SCALE GENOMIC DNA]</scope>
    <source>
        <tissue evidence="1">Muscle</tissue>
    </source>
</reference>
<proteinExistence type="predicted"/>